<dbReference type="EMBL" id="MN739177">
    <property type="protein sequence ID" value="QHS92235.1"/>
    <property type="molecule type" value="Genomic_DNA"/>
</dbReference>
<name>A0A6C0BIQ7_9ZZZZ</name>
<protein>
    <submittedName>
        <fullName evidence="1">Uncharacterized protein</fullName>
    </submittedName>
</protein>
<reference evidence="1" key="1">
    <citation type="journal article" date="2020" name="Nature">
        <title>Giant virus diversity and host interactions through global metagenomics.</title>
        <authorList>
            <person name="Schulz F."/>
            <person name="Roux S."/>
            <person name="Paez-Espino D."/>
            <person name="Jungbluth S."/>
            <person name="Walsh D.A."/>
            <person name="Denef V.J."/>
            <person name="McMahon K.D."/>
            <person name="Konstantinidis K.T."/>
            <person name="Eloe-Fadrosh E.A."/>
            <person name="Kyrpides N.C."/>
            <person name="Woyke T."/>
        </authorList>
    </citation>
    <scope>NUCLEOTIDE SEQUENCE</scope>
    <source>
        <strain evidence="1">GVMAG-M-3300014204-73</strain>
    </source>
</reference>
<proteinExistence type="predicted"/>
<dbReference type="AlphaFoldDB" id="A0A6C0BIQ7"/>
<organism evidence="1">
    <name type="scientific">viral metagenome</name>
    <dbReference type="NCBI Taxonomy" id="1070528"/>
    <lineage>
        <taxon>unclassified sequences</taxon>
        <taxon>metagenomes</taxon>
        <taxon>organismal metagenomes</taxon>
    </lineage>
</organism>
<evidence type="ECO:0000313" key="1">
    <source>
        <dbReference type="EMBL" id="QHS92235.1"/>
    </source>
</evidence>
<accession>A0A6C0BIQ7</accession>
<sequence>MNHYIHYTFMSASLIDPIVTMIMATLQKTRWGGESLDITQIKQIVESQLTQTMSRLDKIDEKKILTFIQNKPLLHECRHAGL</sequence>